<feature type="transmembrane region" description="Helical" evidence="9">
    <location>
        <begin position="76"/>
        <end position="95"/>
    </location>
</feature>
<dbReference type="PANTHER" id="PTHR30588:SF0">
    <property type="entry name" value="BRANCHED-CHAIN AMINO ACID PERMEASE BRNQ"/>
    <property type="match status" value="1"/>
</dbReference>
<feature type="transmembrane region" description="Helical" evidence="9">
    <location>
        <begin position="115"/>
        <end position="134"/>
    </location>
</feature>
<keyword evidence="5 9" id="KW-0812">Transmembrane</keyword>
<dbReference type="NCBIfam" id="TIGR00796">
    <property type="entry name" value="livcs"/>
    <property type="match status" value="1"/>
</dbReference>
<evidence type="ECO:0000256" key="8">
    <source>
        <dbReference type="ARBA" id="ARBA00023136"/>
    </source>
</evidence>
<accession>A0ABP8V2R5</accession>
<feature type="transmembrane region" description="Helical" evidence="9">
    <location>
        <begin position="146"/>
        <end position="167"/>
    </location>
</feature>
<evidence type="ECO:0000256" key="4">
    <source>
        <dbReference type="ARBA" id="ARBA00022475"/>
    </source>
</evidence>
<feature type="transmembrane region" description="Helical" evidence="9">
    <location>
        <begin position="221"/>
        <end position="246"/>
    </location>
</feature>
<organism evidence="10 11">
    <name type="scientific">Kistimonas scapharcae</name>
    <dbReference type="NCBI Taxonomy" id="1036133"/>
    <lineage>
        <taxon>Bacteria</taxon>
        <taxon>Pseudomonadati</taxon>
        <taxon>Pseudomonadota</taxon>
        <taxon>Gammaproteobacteria</taxon>
        <taxon>Oceanospirillales</taxon>
        <taxon>Endozoicomonadaceae</taxon>
        <taxon>Kistimonas</taxon>
    </lineage>
</organism>
<keyword evidence="7 9" id="KW-1133">Transmembrane helix</keyword>
<evidence type="ECO:0000313" key="10">
    <source>
        <dbReference type="EMBL" id="GAA4649585.1"/>
    </source>
</evidence>
<feature type="transmembrane region" description="Helical" evidence="9">
    <location>
        <begin position="7"/>
        <end position="25"/>
    </location>
</feature>
<feature type="transmembrane region" description="Helical" evidence="9">
    <location>
        <begin position="37"/>
        <end position="64"/>
    </location>
</feature>
<sequence length="436" mass="46946">MQKNDILAVALMTFAFFLGAGNLVFPPMAGQQAGENLWWALIGFLAIDVGLSLLAIIAIALQGSPNALTRDLPPRIGMLFWVAVYVIIGPAFAVPRTAVVAFETGISPWFGQVEPWYLTAFSIIFFSIVIWLSIFPGKLVTIVGRILTPLLAGLLLAIYLCMLLTPHEAPGMPWNDYTSHPVIEGMIQGYLTMDTLGALAFGIVIASSVKGLGVKRREDVVKYTVIASVIAGVFLCLVYFGLFYLGATSRTVAPGATNGAQILSAYVYHLLGSGGLLALTAVIVLACLTTAIGVTTACGDYFHHQFQRASYQFWIVLLASLSAVVANVGLETLISLSLPVVVALYPVSIALVLFSIARSFMPIPRTTVVVTVAVIFVISTSDSFSTIGLLPEWLLMTFRRLPLFSSGVGWLVPGVATFLVAWILCQLLEQPRRLGR</sequence>
<feature type="transmembrane region" description="Helical" evidence="9">
    <location>
        <begin position="311"/>
        <end position="330"/>
    </location>
</feature>
<evidence type="ECO:0000256" key="3">
    <source>
        <dbReference type="ARBA" id="ARBA00022448"/>
    </source>
</evidence>
<dbReference type="Proteomes" id="UP001500604">
    <property type="component" value="Unassembled WGS sequence"/>
</dbReference>
<feature type="transmembrane region" description="Helical" evidence="9">
    <location>
        <begin position="266"/>
        <end position="299"/>
    </location>
</feature>
<feature type="transmembrane region" description="Helical" evidence="9">
    <location>
        <begin position="410"/>
        <end position="428"/>
    </location>
</feature>
<comment type="similarity">
    <text evidence="2 9">Belongs to the branched chain amino acid transporter family.</text>
</comment>
<gene>
    <name evidence="10" type="primary">brnQ_3</name>
    <name evidence="10" type="ORF">GCM10023116_18590</name>
</gene>
<dbReference type="Pfam" id="PF05525">
    <property type="entry name" value="Branch_AA_trans"/>
    <property type="match status" value="1"/>
</dbReference>
<keyword evidence="8 9" id="KW-0472">Membrane</keyword>
<dbReference type="InterPro" id="IPR004685">
    <property type="entry name" value="Brnchd-chn_aa_trnsp_Livcs"/>
</dbReference>
<feature type="transmembrane region" description="Helical" evidence="9">
    <location>
        <begin position="368"/>
        <end position="390"/>
    </location>
</feature>
<keyword evidence="3 9" id="KW-0813">Transport</keyword>
<dbReference type="EMBL" id="BAABFL010000135">
    <property type="protein sequence ID" value="GAA4649585.1"/>
    <property type="molecule type" value="Genomic_DNA"/>
</dbReference>
<comment type="subcellular location">
    <subcellularLocation>
        <location evidence="9">Cell inner membrane</location>
        <topology evidence="9">Multi-pass membrane protein</topology>
    </subcellularLocation>
    <subcellularLocation>
        <location evidence="1">Cell membrane</location>
        <topology evidence="1">Multi-pass membrane protein</topology>
    </subcellularLocation>
</comment>
<evidence type="ECO:0000256" key="5">
    <source>
        <dbReference type="ARBA" id="ARBA00022692"/>
    </source>
</evidence>
<comment type="function">
    <text evidence="9">Component of the transport system for branched-chain amino acids.</text>
</comment>
<evidence type="ECO:0000256" key="7">
    <source>
        <dbReference type="ARBA" id="ARBA00022989"/>
    </source>
</evidence>
<evidence type="ECO:0000256" key="1">
    <source>
        <dbReference type="ARBA" id="ARBA00004651"/>
    </source>
</evidence>
<feature type="transmembrane region" description="Helical" evidence="9">
    <location>
        <begin position="187"/>
        <end position="209"/>
    </location>
</feature>
<comment type="caution">
    <text evidence="10">The sequence shown here is derived from an EMBL/GenBank/DDBJ whole genome shotgun (WGS) entry which is preliminary data.</text>
</comment>
<feature type="transmembrane region" description="Helical" evidence="9">
    <location>
        <begin position="336"/>
        <end position="356"/>
    </location>
</feature>
<reference evidence="11" key="1">
    <citation type="journal article" date="2019" name="Int. J. Syst. Evol. Microbiol.">
        <title>The Global Catalogue of Microorganisms (GCM) 10K type strain sequencing project: providing services to taxonomists for standard genome sequencing and annotation.</title>
        <authorList>
            <consortium name="The Broad Institute Genomics Platform"/>
            <consortium name="The Broad Institute Genome Sequencing Center for Infectious Disease"/>
            <person name="Wu L."/>
            <person name="Ma J."/>
        </authorList>
    </citation>
    <scope>NUCLEOTIDE SEQUENCE [LARGE SCALE GENOMIC DNA]</scope>
    <source>
        <strain evidence="11">JCM 17805</strain>
    </source>
</reference>
<evidence type="ECO:0000313" key="11">
    <source>
        <dbReference type="Proteomes" id="UP001500604"/>
    </source>
</evidence>
<dbReference type="PANTHER" id="PTHR30588">
    <property type="entry name" value="BRANCHED-CHAIN AMINO ACID TRANSPORT SYSTEM 2 CARRIER PROTEIN"/>
    <property type="match status" value="1"/>
</dbReference>
<keyword evidence="11" id="KW-1185">Reference proteome</keyword>
<proteinExistence type="inferred from homology"/>
<evidence type="ECO:0000256" key="6">
    <source>
        <dbReference type="ARBA" id="ARBA00022970"/>
    </source>
</evidence>
<evidence type="ECO:0000256" key="2">
    <source>
        <dbReference type="ARBA" id="ARBA00008540"/>
    </source>
</evidence>
<keyword evidence="4" id="KW-1003">Cell membrane</keyword>
<dbReference type="RefSeq" id="WP_345195475.1">
    <property type="nucleotide sequence ID" value="NZ_BAABFL010000135.1"/>
</dbReference>
<evidence type="ECO:0000256" key="9">
    <source>
        <dbReference type="RuleBase" id="RU362122"/>
    </source>
</evidence>
<keyword evidence="6 9" id="KW-0029">Amino-acid transport</keyword>
<protein>
    <recommendedName>
        <fullName evidence="9">Branched-chain amino acid transport system carrier protein</fullName>
    </recommendedName>
</protein>
<name>A0ABP8V2R5_9GAMM</name>